<protein>
    <submittedName>
        <fullName evidence="4">Uncharacterized protein LOC124295120</fullName>
    </submittedName>
</protein>
<evidence type="ECO:0000256" key="1">
    <source>
        <dbReference type="SAM" id="Coils"/>
    </source>
</evidence>
<evidence type="ECO:0000256" key="2">
    <source>
        <dbReference type="SAM" id="MobiDB-lite"/>
    </source>
</evidence>
<dbReference type="Proteomes" id="UP000829291">
    <property type="component" value="Chromosome 6"/>
</dbReference>
<keyword evidence="1" id="KW-0175">Coiled coil</keyword>
<feature type="coiled-coil region" evidence="1">
    <location>
        <begin position="15"/>
        <end position="90"/>
    </location>
</feature>
<keyword evidence="3" id="KW-1185">Reference proteome</keyword>
<organism evidence="3 4">
    <name type="scientific">Neodiprion lecontei</name>
    <name type="common">Redheaded pine sawfly</name>
    <dbReference type="NCBI Taxonomy" id="441921"/>
    <lineage>
        <taxon>Eukaryota</taxon>
        <taxon>Metazoa</taxon>
        <taxon>Ecdysozoa</taxon>
        <taxon>Arthropoda</taxon>
        <taxon>Hexapoda</taxon>
        <taxon>Insecta</taxon>
        <taxon>Pterygota</taxon>
        <taxon>Neoptera</taxon>
        <taxon>Endopterygota</taxon>
        <taxon>Hymenoptera</taxon>
        <taxon>Tenthredinoidea</taxon>
        <taxon>Diprionidae</taxon>
        <taxon>Diprioninae</taxon>
        <taxon>Neodiprion</taxon>
    </lineage>
</organism>
<evidence type="ECO:0000313" key="4">
    <source>
        <dbReference type="RefSeq" id="XP_046599702.1"/>
    </source>
</evidence>
<reference evidence="4" key="1">
    <citation type="submission" date="2025-08" db="UniProtKB">
        <authorList>
            <consortium name="RefSeq"/>
        </authorList>
    </citation>
    <scope>IDENTIFICATION</scope>
    <source>
        <tissue evidence="4">Thorax and Abdomen</tissue>
    </source>
</reference>
<name>A0ABM3GHF7_NEOLC</name>
<feature type="region of interest" description="Disordered" evidence="2">
    <location>
        <begin position="426"/>
        <end position="448"/>
    </location>
</feature>
<feature type="region of interest" description="Disordered" evidence="2">
    <location>
        <begin position="361"/>
        <end position="387"/>
    </location>
</feature>
<proteinExistence type="predicted"/>
<evidence type="ECO:0000313" key="3">
    <source>
        <dbReference type="Proteomes" id="UP000829291"/>
    </source>
</evidence>
<feature type="coiled-coil region" evidence="1">
    <location>
        <begin position="157"/>
        <end position="196"/>
    </location>
</feature>
<dbReference type="RefSeq" id="XP_046599702.1">
    <property type="nucleotide sequence ID" value="XM_046743746.1"/>
</dbReference>
<sequence length="556" mass="63883">MSSYLRKRLDDIELRNEQMVERKAYEAEIDSLEEQLRFLESSYERLQATYKSTLEQSALKQVDLVVAKDINNLAQSMVQQKRALLNEEKRKLDGLHWQVWEEQRKMCDEVWTCVAENDSVNFLNDYPLVLERQKYAFCAAQEFDGDHKKTVRENPGIRQLVAEVAALEAEVRSAENNCLSRKLQEVLSEIEKLMGNDSAYENDYETQRLIEALEKSHSERMEIEAEISQIEHCKVGVFREEGTVSKTPISLEESKNLLSVKHEPQYDAGKGGEHLKNEAQYIPAGNASKEENWFQQNTRQQSDLHDLDIVSVIEEQDKKLQAKKWYADYVRDLEVNDGKTDFGNSYAPLRQENASNFPTYADVSTVDNDSPNRNCVLPDSEKKKFQQPKELTKDKYPELYDPEMLSQSEHSVKSHFFEKKKENAPSELGLVPGSKTKMNSSPEKSETKMEIGLLREIAESERKFEPILVTPSTFFKSESEIAFDKNSVQSRYSGTAPSTSTHGMRAATKKSKFVLKTPSKIGKTGYRQRILDDFHNFMLSGIKNPKSTTVKLEYDV</sequence>
<gene>
    <name evidence="4" type="primary">LOC124295120</name>
</gene>
<accession>A0ABM3GHF7</accession>
<dbReference type="GeneID" id="124295120"/>